<evidence type="ECO:0000256" key="6">
    <source>
        <dbReference type="ARBA" id="ARBA00023157"/>
    </source>
</evidence>
<evidence type="ECO:0000256" key="7">
    <source>
        <dbReference type="ARBA" id="ARBA00023180"/>
    </source>
</evidence>
<dbReference type="InterPro" id="IPR021109">
    <property type="entry name" value="Peptidase_aspartic_dom_sf"/>
</dbReference>
<dbReference type="Proteomes" id="UP001418222">
    <property type="component" value="Unassembled WGS sequence"/>
</dbReference>
<dbReference type="GO" id="GO:0004190">
    <property type="term" value="F:aspartic-type endopeptidase activity"/>
    <property type="evidence" value="ECO:0007669"/>
    <property type="project" value="UniProtKB-KW"/>
</dbReference>
<dbReference type="GO" id="GO:0006508">
    <property type="term" value="P:proteolysis"/>
    <property type="evidence" value="ECO:0007669"/>
    <property type="project" value="UniProtKB-KW"/>
</dbReference>
<sequence length="85" mass="9535">MIEQGLIQEPIFSLCFNRNAKDGNGGIVFGGSDLKHYNGDHTYVPVTLIGYWQQGRIQGRARGTLPPLLLFFKIFSVFGFLSSRK</sequence>
<evidence type="ECO:0000256" key="4">
    <source>
        <dbReference type="ARBA" id="ARBA00022801"/>
    </source>
</evidence>
<keyword evidence="3" id="KW-0064">Aspartyl protease</keyword>
<gene>
    <name evidence="9" type="ORF">KSP39_PZI000886</name>
</gene>
<dbReference type="PANTHER" id="PTHR47966">
    <property type="entry name" value="BETA-SITE APP-CLEAVING ENZYME, ISOFORM A-RELATED"/>
    <property type="match status" value="1"/>
</dbReference>
<keyword evidence="5" id="KW-0865">Zymogen</keyword>
<dbReference type="EMBL" id="JBBWWQ010000001">
    <property type="protein sequence ID" value="KAK8957081.1"/>
    <property type="molecule type" value="Genomic_DNA"/>
</dbReference>
<dbReference type="InterPro" id="IPR033121">
    <property type="entry name" value="PEPTIDASE_A1"/>
</dbReference>
<dbReference type="SUPFAM" id="SSF50630">
    <property type="entry name" value="Acid proteases"/>
    <property type="match status" value="1"/>
</dbReference>
<reference evidence="9 10" key="1">
    <citation type="journal article" date="2022" name="Nat. Plants">
        <title>Genomes of leafy and leafless Platanthera orchids illuminate the evolution of mycoheterotrophy.</title>
        <authorList>
            <person name="Li M.H."/>
            <person name="Liu K.W."/>
            <person name="Li Z."/>
            <person name="Lu H.C."/>
            <person name="Ye Q.L."/>
            <person name="Zhang D."/>
            <person name="Wang J.Y."/>
            <person name="Li Y.F."/>
            <person name="Zhong Z.M."/>
            <person name="Liu X."/>
            <person name="Yu X."/>
            <person name="Liu D.K."/>
            <person name="Tu X.D."/>
            <person name="Liu B."/>
            <person name="Hao Y."/>
            <person name="Liao X.Y."/>
            <person name="Jiang Y.T."/>
            <person name="Sun W.H."/>
            <person name="Chen J."/>
            <person name="Chen Y.Q."/>
            <person name="Ai Y."/>
            <person name="Zhai J.W."/>
            <person name="Wu S.S."/>
            <person name="Zhou Z."/>
            <person name="Hsiao Y.Y."/>
            <person name="Wu W.L."/>
            <person name="Chen Y.Y."/>
            <person name="Lin Y.F."/>
            <person name="Hsu J.L."/>
            <person name="Li C.Y."/>
            <person name="Wang Z.W."/>
            <person name="Zhao X."/>
            <person name="Zhong W.Y."/>
            <person name="Ma X.K."/>
            <person name="Ma L."/>
            <person name="Huang J."/>
            <person name="Chen G.Z."/>
            <person name="Huang M.Z."/>
            <person name="Huang L."/>
            <person name="Peng D.H."/>
            <person name="Luo Y.B."/>
            <person name="Zou S.Q."/>
            <person name="Chen S.P."/>
            <person name="Lan S."/>
            <person name="Tsai W.C."/>
            <person name="Van de Peer Y."/>
            <person name="Liu Z.J."/>
        </authorList>
    </citation>
    <scope>NUCLEOTIDE SEQUENCE [LARGE SCALE GENOMIC DNA]</scope>
    <source>
        <strain evidence="9">Lor287</strain>
    </source>
</reference>
<comment type="similarity">
    <text evidence="1">Belongs to the peptidase A1 family.</text>
</comment>
<dbReference type="Pfam" id="PF00026">
    <property type="entry name" value="Asp"/>
    <property type="match status" value="1"/>
</dbReference>
<evidence type="ECO:0000256" key="2">
    <source>
        <dbReference type="ARBA" id="ARBA00022670"/>
    </source>
</evidence>
<keyword evidence="2" id="KW-0645">Protease</keyword>
<evidence type="ECO:0000259" key="8">
    <source>
        <dbReference type="PROSITE" id="PS51767"/>
    </source>
</evidence>
<dbReference type="PROSITE" id="PS51767">
    <property type="entry name" value="PEPTIDASE_A1"/>
    <property type="match status" value="1"/>
</dbReference>
<keyword evidence="7" id="KW-0325">Glycoprotein</keyword>
<dbReference type="AlphaFoldDB" id="A0AAP0C0E2"/>
<dbReference type="PANTHER" id="PTHR47966:SF76">
    <property type="entry name" value="ASPARTIC PROTEINASE A1"/>
    <property type="match status" value="1"/>
</dbReference>
<accession>A0AAP0C0E2</accession>
<evidence type="ECO:0000256" key="3">
    <source>
        <dbReference type="ARBA" id="ARBA00022750"/>
    </source>
</evidence>
<feature type="domain" description="Peptidase A1" evidence="8">
    <location>
        <begin position="1"/>
        <end position="85"/>
    </location>
</feature>
<dbReference type="Gene3D" id="2.60.40.1960">
    <property type="match status" value="1"/>
</dbReference>
<comment type="caution">
    <text evidence="9">The sequence shown here is derived from an EMBL/GenBank/DDBJ whole genome shotgun (WGS) entry which is preliminary data.</text>
</comment>
<evidence type="ECO:0000313" key="10">
    <source>
        <dbReference type="Proteomes" id="UP001418222"/>
    </source>
</evidence>
<proteinExistence type="inferred from homology"/>
<keyword evidence="6" id="KW-1015">Disulfide bond</keyword>
<organism evidence="9 10">
    <name type="scientific">Platanthera zijinensis</name>
    <dbReference type="NCBI Taxonomy" id="2320716"/>
    <lineage>
        <taxon>Eukaryota</taxon>
        <taxon>Viridiplantae</taxon>
        <taxon>Streptophyta</taxon>
        <taxon>Embryophyta</taxon>
        <taxon>Tracheophyta</taxon>
        <taxon>Spermatophyta</taxon>
        <taxon>Magnoliopsida</taxon>
        <taxon>Liliopsida</taxon>
        <taxon>Asparagales</taxon>
        <taxon>Orchidaceae</taxon>
        <taxon>Orchidoideae</taxon>
        <taxon>Orchideae</taxon>
        <taxon>Orchidinae</taxon>
        <taxon>Platanthera</taxon>
    </lineage>
</organism>
<evidence type="ECO:0000256" key="1">
    <source>
        <dbReference type="ARBA" id="ARBA00007447"/>
    </source>
</evidence>
<name>A0AAP0C0E2_9ASPA</name>
<evidence type="ECO:0000313" key="9">
    <source>
        <dbReference type="EMBL" id="KAK8957081.1"/>
    </source>
</evidence>
<protein>
    <recommendedName>
        <fullName evidence="8">Peptidase A1 domain-containing protein</fullName>
    </recommendedName>
</protein>
<dbReference type="InterPro" id="IPR001461">
    <property type="entry name" value="Aspartic_peptidase_A1"/>
</dbReference>
<evidence type="ECO:0000256" key="5">
    <source>
        <dbReference type="ARBA" id="ARBA00023145"/>
    </source>
</evidence>
<keyword evidence="10" id="KW-1185">Reference proteome</keyword>
<keyword evidence="4" id="KW-0378">Hydrolase</keyword>